<dbReference type="InterPro" id="IPR005119">
    <property type="entry name" value="LysR_subst-bd"/>
</dbReference>
<dbReference type="SUPFAM" id="SSF53850">
    <property type="entry name" value="Periplasmic binding protein-like II"/>
    <property type="match status" value="1"/>
</dbReference>
<comment type="similarity">
    <text evidence="1">Belongs to the LysR transcriptional regulatory family.</text>
</comment>
<dbReference type="SUPFAM" id="SSF46785">
    <property type="entry name" value="Winged helix' DNA-binding domain"/>
    <property type="match status" value="1"/>
</dbReference>
<dbReference type="Gene3D" id="1.10.10.10">
    <property type="entry name" value="Winged helix-like DNA-binding domain superfamily/Winged helix DNA-binding domain"/>
    <property type="match status" value="1"/>
</dbReference>
<dbReference type="Proteomes" id="UP000675781">
    <property type="component" value="Unassembled WGS sequence"/>
</dbReference>
<dbReference type="AlphaFoldDB" id="A0A941EQB4"/>
<evidence type="ECO:0000256" key="4">
    <source>
        <dbReference type="ARBA" id="ARBA00023163"/>
    </source>
</evidence>
<dbReference type="RefSeq" id="WP_212526328.1">
    <property type="nucleotide sequence ID" value="NZ_JAGSOG010000002.1"/>
</dbReference>
<gene>
    <name evidence="6" type="ORF">KDL01_00920</name>
</gene>
<dbReference type="PROSITE" id="PS50931">
    <property type="entry name" value="HTH_LYSR"/>
    <property type="match status" value="1"/>
</dbReference>
<dbReference type="PANTHER" id="PTHR30346:SF29">
    <property type="entry name" value="LYSR SUBSTRATE-BINDING"/>
    <property type="match status" value="1"/>
</dbReference>
<evidence type="ECO:0000256" key="3">
    <source>
        <dbReference type="ARBA" id="ARBA00023125"/>
    </source>
</evidence>
<evidence type="ECO:0000259" key="5">
    <source>
        <dbReference type="PROSITE" id="PS50931"/>
    </source>
</evidence>
<comment type="caution">
    <text evidence="6">The sequence shown here is derived from an EMBL/GenBank/DDBJ whole genome shotgun (WGS) entry which is preliminary data.</text>
</comment>
<feature type="domain" description="HTH lysR-type" evidence="5">
    <location>
        <begin position="2"/>
        <end position="59"/>
    </location>
</feature>
<proteinExistence type="inferred from homology"/>
<dbReference type="FunFam" id="1.10.10.10:FF:000001">
    <property type="entry name" value="LysR family transcriptional regulator"/>
    <property type="match status" value="1"/>
</dbReference>
<keyword evidence="7" id="KW-1185">Reference proteome</keyword>
<name>A0A941EQB4_9ACTN</name>
<dbReference type="InterPro" id="IPR036388">
    <property type="entry name" value="WH-like_DNA-bd_sf"/>
</dbReference>
<keyword evidence="2" id="KW-0805">Transcription regulation</keyword>
<organism evidence="6 7">
    <name type="scientific">Actinospica durhamensis</name>
    <dbReference type="NCBI Taxonomy" id="1508375"/>
    <lineage>
        <taxon>Bacteria</taxon>
        <taxon>Bacillati</taxon>
        <taxon>Actinomycetota</taxon>
        <taxon>Actinomycetes</taxon>
        <taxon>Catenulisporales</taxon>
        <taxon>Actinospicaceae</taxon>
        <taxon>Actinospica</taxon>
    </lineage>
</organism>
<dbReference type="InterPro" id="IPR000847">
    <property type="entry name" value="LysR_HTH_N"/>
</dbReference>
<sequence>MLDLSRLRVLVAVSREGSITAAAEALHYAQPSISHQLAKLEAEVGVPLLQRMGRGIRLTDAGRLLVQRAEAILAQVESVHAEMEELAGLRTGRARLAAFPSALATLVPRVAAHVAARHPAVELALIEAEPPEALSALRNNEVDVALVFEHGEPPQADRRDTTMTPLLDEPLYMVTPPDGSWDDPASQLSTYAGARWIAGCQRCREHLVAACDQAGFAPHIEFETDDYVAVQALVAAGLGVSLLPGLTLVASRNPGVRLDRIAGLRRQVVAAVYGRPPASQPAQMLLDALRATVVEPEWPY</sequence>
<evidence type="ECO:0000313" key="6">
    <source>
        <dbReference type="EMBL" id="MBR7831799.1"/>
    </source>
</evidence>
<dbReference type="EMBL" id="JAGSOG010000002">
    <property type="protein sequence ID" value="MBR7831799.1"/>
    <property type="molecule type" value="Genomic_DNA"/>
</dbReference>
<evidence type="ECO:0000313" key="7">
    <source>
        <dbReference type="Proteomes" id="UP000675781"/>
    </source>
</evidence>
<reference evidence="6" key="1">
    <citation type="submission" date="2021-04" db="EMBL/GenBank/DDBJ databases">
        <title>Genome based classification of Actinospica acidithermotolerans sp. nov., an actinobacterium isolated from an Indonesian hot spring.</title>
        <authorList>
            <person name="Kusuma A.B."/>
            <person name="Putra K.E."/>
            <person name="Nafisah S."/>
            <person name="Loh J."/>
            <person name="Nouioui I."/>
            <person name="Goodfellow M."/>
        </authorList>
    </citation>
    <scope>NUCLEOTIDE SEQUENCE</scope>
    <source>
        <strain evidence="6">CSCA 57</strain>
    </source>
</reference>
<accession>A0A941EQB4</accession>
<dbReference type="PRINTS" id="PR00039">
    <property type="entry name" value="HTHLYSR"/>
</dbReference>
<dbReference type="CDD" id="cd08423">
    <property type="entry name" value="PBP2_LTTR_like_6"/>
    <property type="match status" value="1"/>
</dbReference>
<dbReference type="PANTHER" id="PTHR30346">
    <property type="entry name" value="TRANSCRIPTIONAL DUAL REGULATOR HCAR-RELATED"/>
    <property type="match status" value="1"/>
</dbReference>
<keyword evidence="4" id="KW-0804">Transcription</keyword>
<evidence type="ECO:0000256" key="1">
    <source>
        <dbReference type="ARBA" id="ARBA00009437"/>
    </source>
</evidence>
<dbReference type="GO" id="GO:0032993">
    <property type="term" value="C:protein-DNA complex"/>
    <property type="evidence" value="ECO:0007669"/>
    <property type="project" value="TreeGrafter"/>
</dbReference>
<dbReference type="Pfam" id="PF00126">
    <property type="entry name" value="HTH_1"/>
    <property type="match status" value="1"/>
</dbReference>
<keyword evidence="3" id="KW-0238">DNA-binding</keyword>
<dbReference type="InterPro" id="IPR036390">
    <property type="entry name" value="WH_DNA-bd_sf"/>
</dbReference>
<protein>
    <submittedName>
        <fullName evidence="6">LysR family transcriptional regulator</fullName>
    </submittedName>
</protein>
<dbReference type="Gene3D" id="3.40.190.10">
    <property type="entry name" value="Periplasmic binding protein-like II"/>
    <property type="match status" value="2"/>
</dbReference>
<dbReference type="GO" id="GO:0003677">
    <property type="term" value="F:DNA binding"/>
    <property type="evidence" value="ECO:0007669"/>
    <property type="project" value="UniProtKB-KW"/>
</dbReference>
<evidence type="ECO:0000256" key="2">
    <source>
        <dbReference type="ARBA" id="ARBA00023015"/>
    </source>
</evidence>
<dbReference type="Pfam" id="PF03466">
    <property type="entry name" value="LysR_substrate"/>
    <property type="match status" value="1"/>
</dbReference>
<dbReference type="GO" id="GO:0003700">
    <property type="term" value="F:DNA-binding transcription factor activity"/>
    <property type="evidence" value="ECO:0007669"/>
    <property type="project" value="InterPro"/>
</dbReference>